<comment type="subcellular location">
    <subcellularLocation>
        <location evidence="8 9">Nucleus</location>
    </subcellularLocation>
</comment>
<feature type="region of interest" description="Disordered" evidence="10">
    <location>
        <begin position="88"/>
        <end position="129"/>
    </location>
</feature>
<evidence type="ECO:0000313" key="13">
    <source>
        <dbReference type="Proteomes" id="UP001161247"/>
    </source>
</evidence>
<dbReference type="GO" id="GO:0008270">
    <property type="term" value="F:zinc ion binding"/>
    <property type="evidence" value="ECO:0007669"/>
    <property type="project" value="UniProtKB-KW"/>
</dbReference>
<dbReference type="InterPro" id="IPR003851">
    <property type="entry name" value="Znf_Dof"/>
</dbReference>
<dbReference type="GO" id="GO:0003700">
    <property type="term" value="F:DNA-binding transcription factor activity"/>
    <property type="evidence" value="ECO:0007669"/>
    <property type="project" value="UniProtKB-UniRule"/>
</dbReference>
<evidence type="ECO:0000313" key="12">
    <source>
        <dbReference type="EMBL" id="CAI9115674.1"/>
    </source>
</evidence>
<keyword evidence="5 8" id="KW-0238">DNA-binding</keyword>
<organism evidence="12 13">
    <name type="scientific">Oldenlandia corymbosa var. corymbosa</name>
    <dbReference type="NCBI Taxonomy" id="529605"/>
    <lineage>
        <taxon>Eukaryota</taxon>
        <taxon>Viridiplantae</taxon>
        <taxon>Streptophyta</taxon>
        <taxon>Embryophyta</taxon>
        <taxon>Tracheophyta</taxon>
        <taxon>Spermatophyta</taxon>
        <taxon>Magnoliopsida</taxon>
        <taxon>eudicotyledons</taxon>
        <taxon>Gunneridae</taxon>
        <taxon>Pentapetalae</taxon>
        <taxon>asterids</taxon>
        <taxon>lamiids</taxon>
        <taxon>Gentianales</taxon>
        <taxon>Rubiaceae</taxon>
        <taxon>Rubioideae</taxon>
        <taxon>Spermacoceae</taxon>
        <taxon>Hedyotis-Oldenlandia complex</taxon>
        <taxon>Oldenlandia</taxon>
    </lineage>
</organism>
<reference evidence="12" key="1">
    <citation type="submission" date="2023-03" db="EMBL/GenBank/DDBJ databases">
        <authorList>
            <person name="Julca I."/>
        </authorList>
    </citation>
    <scope>NUCLEOTIDE SEQUENCE</scope>
</reference>
<dbReference type="Proteomes" id="UP001161247">
    <property type="component" value="Chromosome 8"/>
</dbReference>
<dbReference type="Pfam" id="PF02701">
    <property type="entry name" value="Zn_ribbon_Dof"/>
    <property type="match status" value="1"/>
</dbReference>
<keyword evidence="4 9" id="KW-0805">Transcription regulation</keyword>
<evidence type="ECO:0000256" key="5">
    <source>
        <dbReference type="ARBA" id="ARBA00023125"/>
    </source>
</evidence>
<dbReference type="GO" id="GO:0003677">
    <property type="term" value="F:DNA binding"/>
    <property type="evidence" value="ECO:0007669"/>
    <property type="project" value="UniProtKB-UniRule"/>
</dbReference>
<dbReference type="EMBL" id="OX459125">
    <property type="protein sequence ID" value="CAI9115674.1"/>
    <property type="molecule type" value="Genomic_DNA"/>
</dbReference>
<evidence type="ECO:0000256" key="4">
    <source>
        <dbReference type="ARBA" id="ARBA00023015"/>
    </source>
</evidence>
<protein>
    <recommendedName>
        <fullName evidence="9">Dof zinc finger protein</fullName>
    </recommendedName>
</protein>
<dbReference type="AlphaFoldDB" id="A0AAV1E7M9"/>
<evidence type="ECO:0000256" key="2">
    <source>
        <dbReference type="ARBA" id="ARBA00022771"/>
    </source>
</evidence>
<keyword evidence="7 8" id="KW-0539">Nucleus</keyword>
<evidence type="ECO:0000256" key="6">
    <source>
        <dbReference type="ARBA" id="ARBA00023163"/>
    </source>
</evidence>
<evidence type="ECO:0000256" key="10">
    <source>
        <dbReference type="SAM" id="MobiDB-lite"/>
    </source>
</evidence>
<comment type="function">
    <text evidence="9">Transcription factor that binds specifically to a 5'-AA[AG]G-3' consensus core sequence.</text>
</comment>
<dbReference type="InterPro" id="IPR045174">
    <property type="entry name" value="Dof"/>
</dbReference>
<evidence type="ECO:0000256" key="3">
    <source>
        <dbReference type="ARBA" id="ARBA00022833"/>
    </source>
</evidence>
<dbReference type="GO" id="GO:0005634">
    <property type="term" value="C:nucleus"/>
    <property type="evidence" value="ECO:0007669"/>
    <property type="project" value="UniProtKB-SubCell"/>
</dbReference>
<dbReference type="PROSITE" id="PS01361">
    <property type="entry name" value="ZF_DOF_1"/>
    <property type="match status" value="1"/>
</dbReference>
<dbReference type="PANTHER" id="PTHR31992">
    <property type="entry name" value="DOF ZINC FINGER PROTEIN DOF1.4-RELATED"/>
    <property type="match status" value="1"/>
</dbReference>
<accession>A0AAV1E7M9</accession>
<keyword evidence="6 9" id="KW-0804">Transcription</keyword>
<keyword evidence="2 8" id="KW-0863">Zinc-finger</keyword>
<evidence type="ECO:0000256" key="7">
    <source>
        <dbReference type="ARBA" id="ARBA00023242"/>
    </source>
</evidence>
<feature type="compositionally biased region" description="Polar residues" evidence="10">
    <location>
        <begin position="106"/>
        <end position="115"/>
    </location>
</feature>
<proteinExistence type="predicted"/>
<sequence>MFTSTINCDNTMFESPSKDHHQSMMMERRIWKSNNNNNAEIAPNCPRCASSNTKFCYYNNYSLSQPRYFCKGCRRYWTKGGSLRNVPVGGGCRKSRKSKSARLQADQKSGLSYQIPSPGSTSDESSSTSGVNIDLADVFAKFLSQDSSNNNNEVVDEMNNNNNVSILDQDQSSSSTGVSYNSLDLPTNSNFDQENMIWDGQNSFEFIVDDDHGAHNQDQVINYNEGLPPLCLDNGENAEIFLDQNCDVLDLQAIFGGDEIGQQTHLLTDVEWQSIMQFQDFGSSSSSSNQIVEGIKIPSSDLSAHHDENWSSFDHLSGYDIFSRPSWN</sequence>
<dbReference type="PROSITE" id="PS50884">
    <property type="entry name" value="ZF_DOF_2"/>
    <property type="match status" value="1"/>
</dbReference>
<evidence type="ECO:0000259" key="11">
    <source>
        <dbReference type="PROSITE" id="PS50884"/>
    </source>
</evidence>
<keyword evidence="13" id="KW-1185">Reference proteome</keyword>
<name>A0AAV1E7M9_OLDCO</name>
<evidence type="ECO:0000256" key="8">
    <source>
        <dbReference type="PROSITE-ProRule" id="PRU00071"/>
    </source>
</evidence>
<keyword evidence="3 9" id="KW-0862">Zinc</keyword>
<feature type="domain" description="Dof-type" evidence="11">
    <location>
        <begin position="43"/>
        <end position="97"/>
    </location>
</feature>
<keyword evidence="1 9" id="KW-0479">Metal-binding</keyword>
<dbReference type="PANTHER" id="PTHR31992:SF316">
    <property type="entry name" value="DOF ZINC FINGER PROTEIN DOF1.2"/>
    <property type="match status" value="1"/>
</dbReference>
<evidence type="ECO:0000256" key="1">
    <source>
        <dbReference type="ARBA" id="ARBA00022723"/>
    </source>
</evidence>
<evidence type="ECO:0000256" key="9">
    <source>
        <dbReference type="RuleBase" id="RU369094"/>
    </source>
</evidence>
<feature type="compositionally biased region" description="Low complexity" evidence="10">
    <location>
        <begin position="116"/>
        <end position="129"/>
    </location>
</feature>
<gene>
    <name evidence="12" type="ORF">OLC1_LOCUS22147</name>
</gene>